<keyword evidence="3" id="KW-1185">Reference proteome</keyword>
<dbReference type="Proteomes" id="UP000217895">
    <property type="component" value="Chromosome"/>
</dbReference>
<name>A0A1Z4JHN9_LEPBY</name>
<dbReference type="InterPro" id="IPR051918">
    <property type="entry name" value="STPP_CPPED1"/>
</dbReference>
<feature type="coiled-coil region" evidence="1">
    <location>
        <begin position="261"/>
        <end position="288"/>
    </location>
</feature>
<dbReference type="PANTHER" id="PTHR43143">
    <property type="entry name" value="METALLOPHOSPHOESTERASE, CALCINEURIN SUPERFAMILY"/>
    <property type="match status" value="1"/>
</dbReference>
<dbReference type="SUPFAM" id="SSF56300">
    <property type="entry name" value="Metallo-dependent phosphatases"/>
    <property type="match status" value="1"/>
</dbReference>
<evidence type="ECO:0000256" key="1">
    <source>
        <dbReference type="SAM" id="Coils"/>
    </source>
</evidence>
<accession>A0A1Z4JHN9</accession>
<dbReference type="PANTHER" id="PTHR43143:SF1">
    <property type="entry name" value="SERINE_THREONINE-PROTEIN PHOSPHATASE CPPED1"/>
    <property type="match status" value="1"/>
</dbReference>
<proteinExistence type="predicted"/>
<keyword evidence="1" id="KW-0175">Coiled coil</keyword>
<reference evidence="2 3" key="1">
    <citation type="submission" date="2017-06" db="EMBL/GenBank/DDBJ databases">
        <title>Genome sequencing of cyanobaciteial culture collection at National Institute for Environmental Studies (NIES).</title>
        <authorList>
            <person name="Hirose Y."/>
            <person name="Shimura Y."/>
            <person name="Fujisawa T."/>
            <person name="Nakamura Y."/>
            <person name="Kawachi M."/>
        </authorList>
    </citation>
    <scope>NUCLEOTIDE SEQUENCE [LARGE SCALE GENOMIC DNA]</scope>
    <source>
        <strain evidence="2 3">NIES-2135</strain>
    </source>
</reference>
<gene>
    <name evidence="2" type="ORF">NIES2135_30800</name>
</gene>
<organism evidence="2 3">
    <name type="scientific">Leptolyngbya boryana NIES-2135</name>
    <dbReference type="NCBI Taxonomy" id="1973484"/>
    <lineage>
        <taxon>Bacteria</taxon>
        <taxon>Bacillati</taxon>
        <taxon>Cyanobacteriota</taxon>
        <taxon>Cyanophyceae</taxon>
        <taxon>Leptolyngbyales</taxon>
        <taxon>Leptolyngbyaceae</taxon>
        <taxon>Leptolyngbya group</taxon>
        <taxon>Leptolyngbya</taxon>
    </lineage>
</organism>
<dbReference type="AlphaFoldDB" id="A0A1Z4JHN9"/>
<dbReference type="GO" id="GO:0016787">
    <property type="term" value="F:hydrolase activity"/>
    <property type="evidence" value="ECO:0007669"/>
    <property type="project" value="InterPro"/>
</dbReference>
<evidence type="ECO:0000313" key="3">
    <source>
        <dbReference type="Proteomes" id="UP000217895"/>
    </source>
</evidence>
<dbReference type="EMBL" id="AP018203">
    <property type="protein sequence ID" value="BAY56250.1"/>
    <property type="molecule type" value="Genomic_DNA"/>
</dbReference>
<protein>
    <submittedName>
        <fullName evidence="2">Ser/Thr protein phosphatase family protein</fullName>
    </submittedName>
</protein>
<sequence>MMRFVSEPSTALKIQKMRERVQWKAPSLRDRGIDQTRFVIDDPREQNAFSFLVIGDSGSGRHPGHFPQRQIAEQMLLHKDECRFVLHTGDVVYLVGSSEFYPQNFIEPYREFLVGGETPTKIKFDQMVFNFPFLPVLGNHDYYDLTLFYGVLAQVSYPLRLLLRKKIDLDIRFHGSYQGKAFAQAFMDTLWLKDPMHLAEHLDRHYTAETSTGRCLKYEPGLFTRLPNRYYTFRYGGIDFFALDSNTFNEPIVPSSTQEDRGKLLDRRNEIEQEMQQLLQELSRLNVNQPEQSDAADDIRVKLQQLEEIQLDIDKQLNTEASVTDYEQLDWLRDRLIASLNSPDVRGRIIYFHHPPYVTEATKWYQAQTHAVRYRLRQVFDDVAKAVDIKERSIVDLVLTGHAHCFEYLRTVETGHADSNINWVICGGSGYSLRRQREEGTEIEEDDRIVAKSQLFVGRTGQGKDKQRPYSFLRIDVMDGEPVKFVLRPYVSEWSQRQWHDRALDPIVIG</sequence>
<dbReference type="InterPro" id="IPR029052">
    <property type="entry name" value="Metallo-depent_PP-like"/>
</dbReference>
<dbReference type="Gene3D" id="3.60.21.10">
    <property type="match status" value="1"/>
</dbReference>
<evidence type="ECO:0000313" key="2">
    <source>
        <dbReference type="EMBL" id="BAY56250.1"/>
    </source>
</evidence>